<dbReference type="RefSeq" id="XP_008878510.1">
    <property type="nucleotide sequence ID" value="XM_008880288.1"/>
</dbReference>
<dbReference type="VEuPathDB" id="FungiDB:H310_12973"/>
<evidence type="ECO:0000256" key="1">
    <source>
        <dbReference type="ARBA" id="ARBA00004496"/>
    </source>
</evidence>
<proteinExistence type="predicted"/>
<dbReference type="AlphaFoldDB" id="A0A024TF00"/>
<gene>
    <name evidence="6" type="ORF">H310_12973</name>
</gene>
<dbReference type="eggNOG" id="ENOG502SEGF">
    <property type="taxonomic scope" value="Eukaryota"/>
</dbReference>
<dbReference type="PANTHER" id="PTHR22706:SF1">
    <property type="entry name" value="ASSEMBLY FACTOR FOR SPINDLE MICROTUBULES"/>
    <property type="match status" value="1"/>
</dbReference>
<dbReference type="GO" id="GO:0000922">
    <property type="term" value="C:spindle pole"/>
    <property type="evidence" value="ECO:0007669"/>
    <property type="project" value="TreeGrafter"/>
</dbReference>
<dbReference type="GO" id="GO:0051295">
    <property type="term" value="P:establishment of meiotic spindle localization"/>
    <property type="evidence" value="ECO:0007669"/>
    <property type="project" value="TreeGrafter"/>
</dbReference>
<dbReference type="InterPro" id="IPR000048">
    <property type="entry name" value="IQ_motif_EF-hand-BS"/>
</dbReference>
<reference evidence="6" key="1">
    <citation type="submission" date="2013-12" db="EMBL/GenBank/DDBJ databases">
        <title>The Genome Sequence of Aphanomyces invadans NJM9701.</title>
        <authorList>
            <consortium name="The Broad Institute Genomics Platform"/>
            <person name="Russ C."/>
            <person name="Tyler B."/>
            <person name="van West P."/>
            <person name="Dieguez-Uribeondo J."/>
            <person name="Young S.K."/>
            <person name="Zeng Q."/>
            <person name="Gargeya S."/>
            <person name="Fitzgerald M."/>
            <person name="Abouelleil A."/>
            <person name="Alvarado L."/>
            <person name="Chapman S.B."/>
            <person name="Gainer-Dewar J."/>
            <person name="Goldberg J."/>
            <person name="Griggs A."/>
            <person name="Gujja S."/>
            <person name="Hansen M."/>
            <person name="Howarth C."/>
            <person name="Imamovic A."/>
            <person name="Ireland A."/>
            <person name="Larimer J."/>
            <person name="McCowan C."/>
            <person name="Murphy C."/>
            <person name="Pearson M."/>
            <person name="Poon T.W."/>
            <person name="Priest M."/>
            <person name="Roberts A."/>
            <person name="Saif S."/>
            <person name="Shea T."/>
            <person name="Sykes S."/>
            <person name="Wortman J."/>
            <person name="Nusbaum C."/>
            <person name="Birren B."/>
        </authorList>
    </citation>
    <scope>NUCLEOTIDE SEQUENCE [LARGE SCALE GENOMIC DNA]</scope>
    <source>
        <strain evidence="6">NJM9701</strain>
    </source>
</reference>
<keyword evidence="3" id="KW-0677">Repeat</keyword>
<dbReference type="GO" id="GO:0007051">
    <property type="term" value="P:spindle organization"/>
    <property type="evidence" value="ECO:0007669"/>
    <property type="project" value="TreeGrafter"/>
</dbReference>
<feature type="region of interest" description="Disordered" evidence="5">
    <location>
        <begin position="21"/>
        <end position="59"/>
    </location>
</feature>
<keyword evidence="4" id="KW-0112">Calmodulin-binding</keyword>
<dbReference type="Gene3D" id="1.20.5.190">
    <property type="match status" value="2"/>
</dbReference>
<evidence type="ECO:0000256" key="4">
    <source>
        <dbReference type="ARBA" id="ARBA00022860"/>
    </source>
</evidence>
<dbReference type="OrthoDB" id="190375at2759"/>
<dbReference type="GeneID" id="20090023"/>
<dbReference type="SMART" id="SM00015">
    <property type="entry name" value="IQ"/>
    <property type="match status" value="8"/>
</dbReference>
<dbReference type="PROSITE" id="PS50096">
    <property type="entry name" value="IQ"/>
    <property type="match status" value="7"/>
</dbReference>
<name>A0A024TF00_9STRA</name>
<organism evidence="6">
    <name type="scientific">Aphanomyces invadans</name>
    <dbReference type="NCBI Taxonomy" id="157072"/>
    <lineage>
        <taxon>Eukaryota</taxon>
        <taxon>Sar</taxon>
        <taxon>Stramenopiles</taxon>
        <taxon>Oomycota</taxon>
        <taxon>Saprolegniomycetes</taxon>
        <taxon>Saprolegniales</taxon>
        <taxon>Verrucalvaceae</taxon>
        <taxon>Aphanomyces</taxon>
    </lineage>
</organism>
<dbReference type="EMBL" id="KI913997">
    <property type="protein sequence ID" value="ETV92740.1"/>
    <property type="molecule type" value="Genomic_DNA"/>
</dbReference>
<protein>
    <submittedName>
        <fullName evidence="6">Uncharacterized protein</fullName>
    </submittedName>
</protein>
<evidence type="ECO:0000256" key="3">
    <source>
        <dbReference type="ARBA" id="ARBA00022737"/>
    </source>
</evidence>
<dbReference type="PANTHER" id="PTHR22706">
    <property type="entry name" value="ASSEMBLY FACTOR FOR SPINDLE MICROTUBULES"/>
    <property type="match status" value="1"/>
</dbReference>
<dbReference type="GO" id="GO:0005516">
    <property type="term" value="F:calmodulin binding"/>
    <property type="evidence" value="ECO:0007669"/>
    <property type="project" value="UniProtKB-KW"/>
</dbReference>
<evidence type="ECO:0000256" key="5">
    <source>
        <dbReference type="SAM" id="MobiDB-lite"/>
    </source>
</evidence>
<dbReference type="InterPro" id="IPR051185">
    <property type="entry name" value="ASPM"/>
</dbReference>
<comment type="subcellular location">
    <subcellularLocation>
        <location evidence="1">Cytoplasm</location>
    </subcellularLocation>
</comment>
<dbReference type="GO" id="GO:0000278">
    <property type="term" value="P:mitotic cell cycle"/>
    <property type="evidence" value="ECO:0007669"/>
    <property type="project" value="TreeGrafter"/>
</dbReference>
<evidence type="ECO:0000313" key="6">
    <source>
        <dbReference type="EMBL" id="ETV92740.1"/>
    </source>
</evidence>
<sequence>MGRDGDLTTLPRLAVQCATPGIPTKSSEWPQPAGAKSTHVATSKRRRLRASCPSSGASPKLPVQLSSLDQRVLVLYNSKRRRQAMALRQTDSSLSSSPAACAEAHHAARTIQRVVRGHRCRRALHAFFGPINQQKALLIQRIFRGHCGRQRIHQLRARQAFLQARKIQAWVRGVLTRDRLATEVVLDTIAKVQLLQRVVRGHWGRRKARQRRHDKHTASCLTIQRVYRGCRGRARVKRIRYENQANVRAMARSTQRHAVCTRCKGCSWAHGTEQSLLACTLVRLLGLYDLPGAAQLAQDGLDRFPQYSMFPLVMAIILQVQCASVEVAMVYLHKAKTLGLVDADLKQCEARSFFAALAWQPGNAFMCAAFAIYLQSVGLVKRAESFYKQALNANPLDYPLPTYLARRTFCDHIVVNFKRFLCLFKLPPALHVRLTQRVLTLPAVGTKTVRPTGSSTVTISVSRLNHFAVFVPDNGSVCNGLYISDDELSFLLHDASHGTATAHGDERPSTHTAIRGRRKAFLGVHQRRRTRGGRSSVAPKEQAMLHEAKTTVRLSTEQVETMLNQVVLVPAAAAPGSYVLLLPQLQRLRDHQTSALIHYEAAVNIQRVYRGHVVRSRRSRVLLFDRIRDDQVYQLQQLLHRRKFVRHERARAATTIQAVRRGCVSRRTLQDMAAAATKIQSLVRRELAKRRVDDIRQGNSLQFPVLRVHHRGVELQGKLLVLAIDQRGLSFRFTATDFAAACEYTGCCPRARTLQMLRHWNELYAAACVGRAMYHVGQYGKVAAIENPAAPELRLVCELDKHVVSLSLVETGLAIRSADKSTLRRSMGGCPGDGSSRATPLPTSPSNTEHPPMFPLPVDPAKSDQLVAALLPHIALVPTMAIPTRHMQSTSAAMALAVVVPPSTTPLFVPSLVPMKFSKRTKSQIPPVLSRQLPKPYQTKLRIDSSMQTRHRFTSSDVTHLPPARPPFDPGQPIYRKQCVRHFNRFSTCKCFLPMVPTPAHVAALEAALAIARPDHDLSRHTVLTNNIPNRSHRMWIYGKLR</sequence>
<dbReference type="Pfam" id="PF00612">
    <property type="entry name" value="IQ"/>
    <property type="match status" value="4"/>
</dbReference>
<feature type="region of interest" description="Disordered" evidence="5">
    <location>
        <begin position="823"/>
        <end position="849"/>
    </location>
</feature>
<dbReference type="GO" id="GO:0005737">
    <property type="term" value="C:cytoplasm"/>
    <property type="evidence" value="ECO:0007669"/>
    <property type="project" value="UniProtKB-SubCell"/>
</dbReference>
<accession>A0A024TF00</accession>
<evidence type="ECO:0000256" key="2">
    <source>
        <dbReference type="ARBA" id="ARBA00022490"/>
    </source>
</evidence>
<keyword evidence="2" id="KW-0963">Cytoplasm</keyword>